<sequence length="215" mass="24678">MSIPVPFDKENFMHVLSAQVDEASPEVAHVQKFPTSRRVHRRVTDTSRCQAELELWAAERKIQLGNMIPDCDRLEVLQVLWTYRDLESTSVDDMGPPTDLILHRTSVKAGTPPYKAKAKRLAHDKEWWLRKIVLQGIEAGMYERTTVANRKLSNWGADAVLVKKEGKDEPRLTFNYHYVYEELPGNQMELSSRAHAFLGLPSHKVFSAFDLKNAY</sequence>
<evidence type="ECO:0000313" key="1">
    <source>
        <dbReference type="EMBL" id="KEQ83933.1"/>
    </source>
</evidence>
<dbReference type="STRING" id="1043002.A0A074XES9"/>
<name>A0A074XES9_AURPU</name>
<accession>A0A074XES9</accession>
<evidence type="ECO:0000313" key="2">
    <source>
        <dbReference type="Proteomes" id="UP000030706"/>
    </source>
</evidence>
<dbReference type="Proteomes" id="UP000030706">
    <property type="component" value="Unassembled WGS sequence"/>
</dbReference>
<organism evidence="1 2">
    <name type="scientific">Aureobasidium pullulans EXF-150</name>
    <dbReference type="NCBI Taxonomy" id="1043002"/>
    <lineage>
        <taxon>Eukaryota</taxon>
        <taxon>Fungi</taxon>
        <taxon>Dikarya</taxon>
        <taxon>Ascomycota</taxon>
        <taxon>Pezizomycotina</taxon>
        <taxon>Dothideomycetes</taxon>
        <taxon>Dothideomycetidae</taxon>
        <taxon>Dothideales</taxon>
        <taxon>Saccotheciaceae</taxon>
        <taxon>Aureobasidium</taxon>
    </lineage>
</organism>
<dbReference type="InterPro" id="IPR043502">
    <property type="entry name" value="DNA/RNA_pol_sf"/>
</dbReference>
<keyword evidence="2" id="KW-1185">Reference proteome</keyword>
<dbReference type="AlphaFoldDB" id="A0A074XES9"/>
<dbReference type="RefSeq" id="XP_029760120.1">
    <property type="nucleotide sequence ID" value="XM_029903828.1"/>
</dbReference>
<dbReference type="GeneID" id="40746134"/>
<dbReference type="HOGENOM" id="CLU_1283015_0_0_1"/>
<dbReference type="InterPro" id="IPR043128">
    <property type="entry name" value="Rev_trsase/Diguanyl_cyclase"/>
</dbReference>
<reference evidence="1 2" key="1">
    <citation type="journal article" date="2014" name="BMC Genomics">
        <title>Genome sequencing of four Aureobasidium pullulans varieties: biotechnological potential, stress tolerance, and description of new species.</title>
        <authorList>
            <person name="Gostin Ar C."/>
            <person name="Ohm R.A."/>
            <person name="Kogej T."/>
            <person name="Sonjak S."/>
            <person name="Turk M."/>
            <person name="Zajc J."/>
            <person name="Zalar P."/>
            <person name="Grube M."/>
            <person name="Sun H."/>
            <person name="Han J."/>
            <person name="Sharma A."/>
            <person name="Chiniquy J."/>
            <person name="Ngan C.Y."/>
            <person name="Lipzen A."/>
            <person name="Barry K."/>
            <person name="Grigoriev I.V."/>
            <person name="Gunde-Cimerman N."/>
        </authorList>
    </citation>
    <scope>NUCLEOTIDE SEQUENCE [LARGE SCALE GENOMIC DNA]</scope>
    <source>
        <strain evidence="1 2">EXF-150</strain>
    </source>
</reference>
<dbReference type="Gene3D" id="3.10.10.10">
    <property type="entry name" value="HIV Type 1 Reverse Transcriptase, subunit A, domain 1"/>
    <property type="match status" value="1"/>
</dbReference>
<dbReference type="SUPFAM" id="SSF56672">
    <property type="entry name" value="DNA/RNA polymerases"/>
    <property type="match status" value="1"/>
</dbReference>
<gene>
    <name evidence="1" type="ORF">M438DRAFT_335660</name>
</gene>
<proteinExistence type="predicted"/>
<dbReference type="EMBL" id="KL584983">
    <property type="protein sequence ID" value="KEQ83933.1"/>
    <property type="molecule type" value="Genomic_DNA"/>
</dbReference>
<protein>
    <submittedName>
        <fullName evidence="1">Uncharacterized protein</fullName>
    </submittedName>
</protein>
<dbReference type="Gene3D" id="3.30.70.270">
    <property type="match status" value="1"/>
</dbReference>